<sequence>MNGRRTIRNEVSHTNFNGHFVYTTSLRSLLLATVALGVLSGCSLFEANVKESEKTPLQQLVSGKSSETKIATRTETAISPEKKTRFDGGLLLGNTDTVAYQPHELASTLDGMIAADKWNSARNLIGLYPDVVSKILLGQDGASISRQRLRDVAKLFDEKWTRDGSGEWQALVRLSGRTESINDFLTSRSLFLELIGNNEPKDALAMNLSKNLDKTASSVDLVAAEALRLEGIAYLMMEKYSDSIKRFDQAFSLLKPNHPYQASKIGLLLGETQRHAKNHDQWKSTWQASTDIQSRWLHERNLVDPAFWEKAAFLRPVSSEWSERTISRLENSLRNESLDFGSDQSGNNEAVIWATIGIQRLKRHEAQNAILAFKKSEALISDKVLKSELQMQQALAMIDAGQPGPASAILLRLSSTNSASHIGDRAKAILATLKLQNGSLAQGMNLLQSAMPTCQQWPESERLRAQADYGLSYLMLGKESEGISLLDHVYEQFMKRDEYDQASQCLWNIATYYEKTQQPRKLRVAKAKLKQMESL</sequence>
<dbReference type="SUPFAM" id="SSF48452">
    <property type="entry name" value="TPR-like"/>
    <property type="match status" value="1"/>
</dbReference>
<dbReference type="STRING" id="980251.GCA_001642875_03957"/>
<evidence type="ECO:0008006" key="4">
    <source>
        <dbReference type="Google" id="ProtNLM"/>
    </source>
</evidence>
<dbReference type="InterPro" id="IPR019734">
    <property type="entry name" value="TPR_rpt"/>
</dbReference>
<name>A0A5B9P8P7_9BACT</name>
<evidence type="ECO:0000313" key="2">
    <source>
        <dbReference type="EMBL" id="QEG23107.1"/>
    </source>
</evidence>
<protein>
    <recommendedName>
        <fullName evidence="4">Tetratricopeptide repeat protein</fullName>
    </recommendedName>
</protein>
<dbReference type="EMBL" id="CP042912">
    <property type="protein sequence ID" value="QEG23107.1"/>
    <property type="molecule type" value="Genomic_DNA"/>
</dbReference>
<proteinExistence type="predicted"/>
<keyword evidence="1" id="KW-0802">TPR repeat</keyword>
<dbReference type="KEGG" id="mff:MFFC18_30020"/>
<evidence type="ECO:0000256" key="1">
    <source>
        <dbReference type="PROSITE-ProRule" id="PRU00339"/>
    </source>
</evidence>
<evidence type="ECO:0000313" key="3">
    <source>
        <dbReference type="Proteomes" id="UP000322214"/>
    </source>
</evidence>
<dbReference type="Proteomes" id="UP000322214">
    <property type="component" value="Chromosome"/>
</dbReference>
<dbReference type="AlphaFoldDB" id="A0A5B9P8P7"/>
<dbReference type="Gene3D" id="1.25.40.10">
    <property type="entry name" value="Tetratricopeptide repeat domain"/>
    <property type="match status" value="1"/>
</dbReference>
<reference evidence="2 3" key="1">
    <citation type="submission" date="2019-08" db="EMBL/GenBank/DDBJ databases">
        <title>Deep-cultivation of Planctomycetes and their phenomic and genomic characterization uncovers novel biology.</title>
        <authorList>
            <person name="Wiegand S."/>
            <person name="Jogler M."/>
            <person name="Boedeker C."/>
            <person name="Pinto D."/>
            <person name="Vollmers J."/>
            <person name="Rivas-Marin E."/>
            <person name="Kohn T."/>
            <person name="Peeters S.H."/>
            <person name="Heuer A."/>
            <person name="Rast P."/>
            <person name="Oberbeckmann S."/>
            <person name="Bunk B."/>
            <person name="Jeske O."/>
            <person name="Meyerdierks A."/>
            <person name="Storesund J.E."/>
            <person name="Kallscheuer N."/>
            <person name="Luecker S."/>
            <person name="Lage O.M."/>
            <person name="Pohl T."/>
            <person name="Merkel B.J."/>
            <person name="Hornburger P."/>
            <person name="Mueller R.-W."/>
            <person name="Bruemmer F."/>
            <person name="Labrenz M."/>
            <person name="Spormann A.M."/>
            <person name="Op den Camp H."/>
            <person name="Overmann J."/>
            <person name="Amann R."/>
            <person name="Jetten M.S.M."/>
            <person name="Mascher T."/>
            <person name="Medema M.H."/>
            <person name="Devos D.P."/>
            <person name="Kaster A.-K."/>
            <person name="Ovreas L."/>
            <person name="Rohde M."/>
            <person name="Galperin M.Y."/>
            <person name="Jogler C."/>
        </authorList>
    </citation>
    <scope>NUCLEOTIDE SEQUENCE [LARGE SCALE GENOMIC DNA]</scope>
    <source>
        <strain evidence="2 3">FC18</strain>
    </source>
</reference>
<feature type="repeat" description="TPR" evidence="1">
    <location>
        <begin position="224"/>
        <end position="257"/>
    </location>
</feature>
<gene>
    <name evidence="2" type="ORF">MFFC18_30020</name>
</gene>
<accession>A0A5B9P8P7</accession>
<dbReference type="InterPro" id="IPR011990">
    <property type="entry name" value="TPR-like_helical_dom_sf"/>
</dbReference>
<organism evidence="2 3">
    <name type="scientific">Mariniblastus fucicola</name>
    <dbReference type="NCBI Taxonomy" id="980251"/>
    <lineage>
        <taxon>Bacteria</taxon>
        <taxon>Pseudomonadati</taxon>
        <taxon>Planctomycetota</taxon>
        <taxon>Planctomycetia</taxon>
        <taxon>Pirellulales</taxon>
        <taxon>Pirellulaceae</taxon>
        <taxon>Mariniblastus</taxon>
    </lineage>
</organism>
<dbReference type="PROSITE" id="PS50005">
    <property type="entry name" value="TPR"/>
    <property type="match status" value="1"/>
</dbReference>
<keyword evidence="3" id="KW-1185">Reference proteome</keyword>